<sequence>MSEKPETIRVVACPQCGAPVRWEAASRYRPFCSERCRLIDLGQWADESYRVPASPPDGEDAPQ</sequence>
<dbReference type="InterPro" id="IPR013088">
    <property type="entry name" value="Znf_NHR/GATA"/>
</dbReference>
<dbReference type="RefSeq" id="WP_163316528.1">
    <property type="nucleotide sequence ID" value="NZ_JAAGAA010000009.1"/>
</dbReference>
<evidence type="ECO:0000256" key="2">
    <source>
        <dbReference type="ARBA" id="ARBA00022833"/>
    </source>
</evidence>
<dbReference type="InterPro" id="IPR005584">
    <property type="entry name" value="DNA_gyrase_inhibitor_YacG"/>
</dbReference>
<feature type="binding site" evidence="3">
    <location>
        <position position="16"/>
    </location>
    <ligand>
        <name>Zn(2+)</name>
        <dbReference type="ChEBI" id="CHEBI:29105"/>
    </ligand>
</feature>
<keyword evidence="2 3" id="KW-0862">Zinc</keyword>
<dbReference type="GO" id="GO:0006355">
    <property type="term" value="P:regulation of DNA-templated transcription"/>
    <property type="evidence" value="ECO:0007669"/>
    <property type="project" value="InterPro"/>
</dbReference>
<dbReference type="HAMAP" id="MF_00649">
    <property type="entry name" value="DNA_gyrase_inhibitor_YacG"/>
    <property type="match status" value="1"/>
</dbReference>
<dbReference type="Pfam" id="PF03884">
    <property type="entry name" value="YacG"/>
    <property type="match status" value="1"/>
</dbReference>
<proteinExistence type="inferred from homology"/>
<protein>
    <recommendedName>
        <fullName evidence="3">DNA gyrase inhibitor YacG</fullName>
    </recommendedName>
</protein>
<dbReference type="GO" id="GO:0008657">
    <property type="term" value="F:DNA topoisomerase type II (double strand cut, ATP-hydrolyzing) inhibitor activity"/>
    <property type="evidence" value="ECO:0007669"/>
    <property type="project" value="UniProtKB-UniRule"/>
</dbReference>
<evidence type="ECO:0000256" key="3">
    <source>
        <dbReference type="HAMAP-Rule" id="MF_00649"/>
    </source>
</evidence>
<keyword evidence="1 3" id="KW-0479">Metal-binding</keyword>
<feature type="binding site" evidence="3">
    <location>
        <position position="13"/>
    </location>
    <ligand>
        <name>Zn(2+)</name>
        <dbReference type="ChEBI" id="CHEBI:29105"/>
    </ligand>
</feature>
<accession>A0A6B2KSW4</accession>
<evidence type="ECO:0000256" key="1">
    <source>
        <dbReference type="ARBA" id="ARBA00022723"/>
    </source>
</evidence>
<dbReference type="Proteomes" id="UP000482578">
    <property type="component" value="Unassembled WGS sequence"/>
</dbReference>
<evidence type="ECO:0000313" key="4">
    <source>
        <dbReference type="EMBL" id="NDV13336.1"/>
    </source>
</evidence>
<feature type="binding site" evidence="3">
    <location>
        <position position="32"/>
    </location>
    <ligand>
        <name>Zn(2+)</name>
        <dbReference type="ChEBI" id="CHEBI:29105"/>
    </ligand>
</feature>
<dbReference type="EMBL" id="JAAGAA010000009">
    <property type="protein sequence ID" value="NDV13336.1"/>
    <property type="molecule type" value="Genomic_DNA"/>
</dbReference>
<reference evidence="4 5" key="1">
    <citation type="submission" date="2020-02" db="EMBL/GenBank/DDBJ databases">
        <authorList>
            <person name="Yang Z."/>
        </authorList>
    </citation>
    <scope>NUCLEOTIDE SEQUENCE [LARGE SCALE GENOMIC DNA]</scope>
    <source>
        <strain evidence="4 5">HX-7-9</strain>
    </source>
</reference>
<gene>
    <name evidence="3 4" type="primary">yacG</name>
    <name evidence="4" type="ORF">GZH52_11130</name>
</gene>
<comment type="function">
    <text evidence="3">Inhibits all the catalytic activities of DNA gyrase by preventing its interaction with DNA. Acts by binding directly to the C-terminal domain of GyrB, which probably disrupts DNA binding by the gyrase.</text>
</comment>
<comment type="subunit">
    <text evidence="3">Interacts with GyrB.</text>
</comment>
<evidence type="ECO:0000313" key="5">
    <source>
        <dbReference type="Proteomes" id="UP000482578"/>
    </source>
</evidence>
<dbReference type="SUPFAM" id="SSF57716">
    <property type="entry name" value="Glucocorticoid receptor-like (DNA-binding domain)"/>
    <property type="match status" value="1"/>
</dbReference>
<keyword evidence="5" id="KW-1185">Reference proteome</keyword>
<dbReference type="AlphaFoldDB" id="A0A6B2KSW4"/>
<feature type="binding site" evidence="3">
    <location>
        <position position="36"/>
    </location>
    <ligand>
        <name>Zn(2+)</name>
        <dbReference type="ChEBI" id="CHEBI:29105"/>
    </ligand>
</feature>
<comment type="caution">
    <text evidence="4">The sequence shown here is derived from an EMBL/GenBank/DDBJ whole genome shotgun (WGS) entry which is preliminary data.</text>
</comment>
<organism evidence="4 5">
    <name type="scientific">Crenobacter caeni</name>
    <dbReference type="NCBI Taxonomy" id="2705474"/>
    <lineage>
        <taxon>Bacteria</taxon>
        <taxon>Pseudomonadati</taxon>
        <taxon>Pseudomonadota</taxon>
        <taxon>Betaproteobacteria</taxon>
        <taxon>Neisseriales</taxon>
        <taxon>Neisseriaceae</taxon>
        <taxon>Crenobacter</taxon>
    </lineage>
</organism>
<dbReference type="GO" id="GO:0008270">
    <property type="term" value="F:zinc ion binding"/>
    <property type="evidence" value="ECO:0007669"/>
    <property type="project" value="UniProtKB-UniRule"/>
</dbReference>
<dbReference type="PANTHER" id="PTHR36150">
    <property type="entry name" value="DNA GYRASE INHIBITOR YACG"/>
    <property type="match status" value="1"/>
</dbReference>
<comment type="similarity">
    <text evidence="3">Belongs to the DNA gyrase inhibitor YacG family.</text>
</comment>
<name>A0A6B2KSW4_9NEIS</name>
<dbReference type="Gene3D" id="3.30.50.10">
    <property type="entry name" value="Erythroid Transcription Factor GATA-1, subunit A"/>
    <property type="match status" value="1"/>
</dbReference>
<dbReference type="PANTHER" id="PTHR36150:SF1">
    <property type="entry name" value="DNA GYRASE INHIBITOR YACG"/>
    <property type="match status" value="1"/>
</dbReference>
<comment type="cofactor">
    <cofactor evidence="3">
        <name>Zn(2+)</name>
        <dbReference type="ChEBI" id="CHEBI:29105"/>
    </cofactor>
    <text evidence="3">Binds 1 zinc ion.</text>
</comment>
<dbReference type="NCBIfam" id="NF001638">
    <property type="entry name" value="PRK00418.1"/>
    <property type="match status" value="1"/>
</dbReference>